<dbReference type="AlphaFoldDB" id="A0A1I8GLE0"/>
<feature type="compositionally biased region" description="Basic residues" evidence="1">
    <location>
        <begin position="311"/>
        <end position="327"/>
    </location>
</feature>
<protein>
    <submittedName>
        <fullName evidence="3">PH domain-containing protein</fullName>
    </submittedName>
</protein>
<feature type="compositionally biased region" description="Low complexity" evidence="1">
    <location>
        <begin position="145"/>
        <end position="159"/>
    </location>
</feature>
<evidence type="ECO:0000256" key="1">
    <source>
        <dbReference type="SAM" id="MobiDB-lite"/>
    </source>
</evidence>
<feature type="region of interest" description="Disordered" evidence="1">
    <location>
        <begin position="1"/>
        <end position="61"/>
    </location>
</feature>
<proteinExistence type="predicted"/>
<dbReference type="WBParaSite" id="maker-uti_cns_0002230-snap-gene-0.12-mRNA-1">
    <property type="protein sequence ID" value="maker-uti_cns_0002230-snap-gene-0.12-mRNA-1"/>
    <property type="gene ID" value="maker-uti_cns_0002230-snap-gene-0.12"/>
</dbReference>
<feature type="region of interest" description="Disordered" evidence="1">
    <location>
        <begin position="118"/>
        <end position="159"/>
    </location>
</feature>
<feature type="region of interest" description="Disordered" evidence="1">
    <location>
        <begin position="504"/>
        <end position="534"/>
    </location>
</feature>
<keyword evidence="2" id="KW-1185">Reference proteome</keyword>
<evidence type="ECO:0000313" key="3">
    <source>
        <dbReference type="WBParaSite" id="maker-uti_cns_0002230-snap-gene-0.12-mRNA-1"/>
    </source>
</evidence>
<evidence type="ECO:0000313" key="2">
    <source>
        <dbReference type="Proteomes" id="UP000095280"/>
    </source>
</evidence>
<feature type="compositionally biased region" description="Polar residues" evidence="1">
    <location>
        <begin position="524"/>
        <end position="534"/>
    </location>
</feature>
<feature type="compositionally biased region" description="Basic residues" evidence="1">
    <location>
        <begin position="291"/>
        <end position="301"/>
    </location>
</feature>
<reference evidence="3" key="1">
    <citation type="submission" date="2016-11" db="UniProtKB">
        <authorList>
            <consortium name="WormBaseParasite"/>
        </authorList>
    </citation>
    <scope>IDENTIFICATION</scope>
</reference>
<organism evidence="2 3">
    <name type="scientific">Macrostomum lignano</name>
    <dbReference type="NCBI Taxonomy" id="282301"/>
    <lineage>
        <taxon>Eukaryota</taxon>
        <taxon>Metazoa</taxon>
        <taxon>Spiralia</taxon>
        <taxon>Lophotrochozoa</taxon>
        <taxon>Platyhelminthes</taxon>
        <taxon>Rhabditophora</taxon>
        <taxon>Macrostomorpha</taxon>
        <taxon>Macrostomida</taxon>
        <taxon>Macrostomidae</taxon>
        <taxon>Macrostomum</taxon>
    </lineage>
</organism>
<sequence>MSKLQEKPQKLNNFDQQSQVRNRAESRDLGVGGKGFSIRISDRKSSTEQSESSTCCSSSTDGYDSVCDDCSVTDGEMTHGAAVVSENCNNSGIGFRQNRELVRARLRKRRLLRKLKRMKSQRSLIGRDLSGASATANNNSEGDQQPRNQQQLQLSTSTATDTLAAVDNLRGRMDNKIRSAIDNLNGTFDSLMQLNASENCCRGRQSVAELDESEISTDWVAAEVSPAPEIVEDFEGPHRQTTSELSSCGSSSWCPLNVLYDRQHYYPGKKQRELQHKEALAAVALRRQNRRQLRHWQKQQPKHQLVPQLLRRQRHLPKKPKRVRQRRSSKESAREESDLVLQEQIVAEEVVQFPLTAGYLAKRLDGLEALLLTMQENSSGQNRHLLLRLKRKVATYNDALLLLNAKELHGRVQQQHRLLQRRWNFRRNWGPIAAASRKMCSAAKDGYVPEGGATQLDRRDRWLLRFLPDQHRGILPRLLEGVEFNDDYEEAAADVGIKLKLPRARGRAPRPATTCGTRTRMPSGGTSTQCSPRD</sequence>
<feature type="compositionally biased region" description="Polar residues" evidence="1">
    <location>
        <begin position="10"/>
        <end position="21"/>
    </location>
</feature>
<feature type="region of interest" description="Disordered" evidence="1">
    <location>
        <begin position="291"/>
        <end position="335"/>
    </location>
</feature>
<accession>A0A1I8GLE0</accession>
<feature type="compositionally biased region" description="Low complexity" evidence="1">
    <location>
        <begin position="47"/>
        <end position="60"/>
    </location>
</feature>
<name>A0A1I8GLE0_9PLAT</name>
<dbReference type="Proteomes" id="UP000095280">
    <property type="component" value="Unplaced"/>
</dbReference>
<feature type="compositionally biased region" description="Polar residues" evidence="1">
    <location>
        <begin position="132"/>
        <end position="143"/>
    </location>
</feature>